<keyword evidence="2" id="KW-1185">Reference proteome</keyword>
<evidence type="ECO:0000313" key="1">
    <source>
        <dbReference type="EMBL" id="OMD45429.1"/>
    </source>
</evidence>
<dbReference type="Proteomes" id="UP000187412">
    <property type="component" value="Unassembled WGS sequence"/>
</dbReference>
<dbReference type="RefSeq" id="WP_076112487.1">
    <property type="nucleotide sequence ID" value="NZ_MPTB01000026.1"/>
</dbReference>
<gene>
    <name evidence="1" type="ORF">BSK56_19625</name>
</gene>
<name>A0ABX3H4T4_PAEBO</name>
<accession>A0ABX3H4T4</accession>
<evidence type="ECO:0000313" key="2">
    <source>
        <dbReference type="Proteomes" id="UP000187412"/>
    </source>
</evidence>
<sequence>MCSPADYLYHYYEKSRGPFANLSDLSEAQADEVLESIRKQNEVMASRRDQGYLVRRRELEGLARELFLLKGGKPVRKAPHYMVVGPCDWLSDWYKESAFVQIPISQFKLDTLSFSYGDLFPTFSPRVNDGKEYRRQIYTYQEILELIQKYGLPQEWNRDGSYGPERYIEVQVWDDGPLGRTVEA</sequence>
<organism evidence="1 2">
    <name type="scientific">Paenibacillus borealis</name>
    <dbReference type="NCBI Taxonomy" id="160799"/>
    <lineage>
        <taxon>Bacteria</taxon>
        <taxon>Bacillati</taxon>
        <taxon>Bacillota</taxon>
        <taxon>Bacilli</taxon>
        <taxon>Bacillales</taxon>
        <taxon>Paenibacillaceae</taxon>
        <taxon>Paenibacillus</taxon>
    </lineage>
</organism>
<dbReference type="EMBL" id="MPTB01000026">
    <property type="protein sequence ID" value="OMD45429.1"/>
    <property type="molecule type" value="Genomic_DNA"/>
</dbReference>
<proteinExistence type="predicted"/>
<protein>
    <submittedName>
        <fullName evidence="1">Uncharacterized protein</fullName>
    </submittedName>
</protein>
<comment type="caution">
    <text evidence="1">The sequence shown here is derived from an EMBL/GenBank/DDBJ whole genome shotgun (WGS) entry which is preliminary data.</text>
</comment>
<reference evidence="1 2" key="1">
    <citation type="submission" date="2016-10" db="EMBL/GenBank/DDBJ databases">
        <title>Paenibacillus species isolates.</title>
        <authorList>
            <person name="Beno S.M."/>
        </authorList>
    </citation>
    <scope>NUCLEOTIDE SEQUENCE [LARGE SCALE GENOMIC DNA]</scope>
    <source>
        <strain evidence="1 2">FSL H7-0744</strain>
    </source>
</reference>